<dbReference type="SUPFAM" id="SSF56112">
    <property type="entry name" value="Protein kinase-like (PK-like)"/>
    <property type="match status" value="1"/>
</dbReference>
<keyword evidence="6 11" id="KW-0547">Nucleotide-binding</keyword>
<dbReference type="Pfam" id="PF07714">
    <property type="entry name" value="PK_Tyr_Ser-Thr"/>
    <property type="match status" value="1"/>
</dbReference>
<feature type="compositionally biased region" description="Polar residues" evidence="13">
    <location>
        <begin position="80"/>
        <end position="96"/>
    </location>
</feature>
<feature type="region of interest" description="Disordered" evidence="13">
    <location>
        <begin position="80"/>
        <end position="121"/>
    </location>
</feature>
<sequence>MSQKILHRLSQTTNVFGLKLWAVITICTAMVILVTVFVVWVWGFSNRRRPKLSSSHHCKLSSSKAAQRIAAAVADESSDMFASQSVPRNESSWTDESSSRTGSRSSWSADFPGGGAAAGGDGSDLGWGQWYTLREIETATHGFAEDTLLGEGGYGIVYRGELPNGTLVAVKNLLNNKGQAEREFRVEVEAIGRVRHKNLVRLLGYCAEGPQRMLVYEYVDNGNLEQWLHGPLAESNPLTWEARMRIVLGTAKALAYLHEALEPKVVHRDIKSSNILVDTTWNAKVSDFGLAKLLGSDKTHVTTRVMGTFGYVAPEYCSTGLLTERSDVYSFGVLLMEVITGRDPVDYSRATGEVNLVDWLKQMVGNRRSEEAADPNMRVKPTTRALKRALLVSLRCVDPDAQKRPKMGHVVHMLEADDFPF</sequence>
<dbReference type="Gene3D" id="1.10.510.10">
    <property type="entry name" value="Transferase(Phosphotransferase) domain 1"/>
    <property type="match status" value="1"/>
</dbReference>
<evidence type="ECO:0000256" key="2">
    <source>
        <dbReference type="ARBA" id="ARBA00022527"/>
    </source>
</evidence>
<feature type="compositionally biased region" description="Gly residues" evidence="13">
    <location>
        <begin position="112"/>
        <end position="121"/>
    </location>
</feature>
<keyword evidence="2 12" id="KW-0723">Serine/threonine-protein kinase</keyword>
<gene>
    <name evidence="16" type="ORF">CSSPJE1EN1_LOCUS24051</name>
</gene>
<dbReference type="SMART" id="SM00220">
    <property type="entry name" value="S_TKc"/>
    <property type="match status" value="1"/>
</dbReference>
<keyword evidence="10 14" id="KW-0472">Membrane</keyword>
<comment type="subcellular location">
    <subcellularLocation>
        <location evidence="1">Membrane</location>
        <topology evidence="1">Single-pass membrane protein</topology>
    </subcellularLocation>
</comment>
<dbReference type="PROSITE" id="PS50011">
    <property type="entry name" value="PROTEIN_KINASE_DOM"/>
    <property type="match status" value="1"/>
</dbReference>
<dbReference type="InterPro" id="IPR017441">
    <property type="entry name" value="Protein_kinase_ATP_BS"/>
</dbReference>
<dbReference type="EMBL" id="OZ020104">
    <property type="protein sequence ID" value="CAK9278573.1"/>
    <property type="molecule type" value="Genomic_DNA"/>
</dbReference>
<evidence type="ECO:0000256" key="4">
    <source>
        <dbReference type="ARBA" id="ARBA00022679"/>
    </source>
</evidence>
<dbReference type="CDD" id="cd14066">
    <property type="entry name" value="STKc_IRAK"/>
    <property type="match status" value="1"/>
</dbReference>
<name>A0ABP0XHG3_9BRYO</name>
<keyword evidence="5 14" id="KW-0812">Transmembrane</keyword>
<keyword evidence="3" id="KW-0597">Phosphoprotein</keyword>
<evidence type="ECO:0000259" key="15">
    <source>
        <dbReference type="PROSITE" id="PS50011"/>
    </source>
</evidence>
<evidence type="ECO:0000256" key="6">
    <source>
        <dbReference type="ARBA" id="ARBA00022741"/>
    </source>
</evidence>
<dbReference type="Gene3D" id="3.30.200.20">
    <property type="entry name" value="Phosphorylase Kinase, domain 1"/>
    <property type="match status" value="1"/>
</dbReference>
<evidence type="ECO:0000256" key="13">
    <source>
        <dbReference type="SAM" id="MobiDB-lite"/>
    </source>
</evidence>
<evidence type="ECO:0000256" key="11">
    <source>
        <dbReference type="PROSITE-ProRule" id="PRU10141"/>
    </source>
</evidence>
<keyword evidence="8 11" id="KW-0067">ATP-binding</keyword>
<feature type="binding site" evidence="11">
    <location>
        <position position="171"/>
    </location>
    <ligand>
        <name>ATP</name>
        <dbReference type="ChEBI" id="CHEBI:30616"/>
    </ligand>
</feature>
<dbReference type="InterPro" id="IPR011009">
    <property type="entry name" value="Kinase-like_dom_sf"/>
</dbReference>
<feature type="domain" description="Protein kinase" evidence="15">
    <location>
        <begin position="143"/>
        <end position="421"/>
    </location>
</feature>
<evidence type="ECO:0000313" key="16">
    <source>
        <dbReference type="EMBL" id="CAK9278573.1"/>
    </source>
</evidence>
<keyword evidence="4" id="KW-0808">Transferase</keyword>
<proteinExistence type="inferred from homology"/>
<evidence type="ECO:0000313" key="17">
    <source>
        <dbReference type="Proteomes" id="UP001497444"/>
    </source>
</evidence>
<evidence type="ECO:0000256" key="3">
    <source>
        <dbReference type="ARBA" id="ARBA00022553"/>
    </source>
</evidence>
<evidence type="ECO:0000256" key="9">
    <source>
        <dbReference type="ARBA" id="ARBA00022989"/>
    </source>
</evidence>
<evidence type="ECO:0000256" key="7">
    <source>
        <dbReference type="ARBA" id="ARBA00022777"/>
    </source>
</evidence>
<organism evidence="16 17">
    <name type="scientific">Sphagnum jensenii</name>
    <dbReference type="NCBI Taxonomy" id="128206"/>
    <lineage>
        <taxon>Eukaryota</taxon>
        <taxon>Viridiplantae</taxon>
        <taxon>Streptophyta</taxon>
        <taxon>Embryophyta</taxon>
        <taxon>Bryophyta</taxon>
        <taxon>Sphagnophytina</taxon>
        <taxon>Sphagnopsida</taxon>
        <taxon>Sphagnales</taxon>
        <taxon>Sphagnaceae</taxon>
        <taxon>Sphagnum</taxon>
    </lineage>
</organism>
<dbReference type="InterPro" id="IPR008271">
    <property type="entry name" value="Ser/Thr_kinase_AS"/>
</dbReference>
<keyword evidence="9 14" id="KW-1133">Transmembrane helix</keyword>
<reference evidence="16" key="1">
    <citation type="submission" date="2024-02" db="EMBL/GenBank/DDBJ databases">
        <authorList>
            <consortium name="ELIXIR-Norway"/>
            <consortium name="Elixir Norway"/>
        </authorList>
    </citation>
    <scope>NUCLEOTIDE SEQUENCE</scope>
</reference>
<dbReference type="InterPro" id="IPR000719">
    <property type="entry name" value="Prot_kinase_dom"/>
</dbReference>
<dbReference type="InterPro" id="IPR001245">
    <property type="entry name" value="Ser-Thr/Tyr_kinase_cat_dom"/>
</dbReference>
<evidence type="ECO:0000256" key="14">
    <source>
        <dbReference type="SAM" id="Phobius"/>
    </source>
</evidence>
<dbReference type="Proteomes" id="UP001497444">
    <property type="component" value="Chromosome 9"/>
</dbReference>
<evidence type="ECO:0000256" key="1">
    <source>
        <dbReference type="ARBA" id="ARBA00004167"/>
    </source>
</evidence>
<evidence type="ECO:0000256" key="10">
    <source>
        <dbReference type="ARBA" id="ARBA00023136"/>
    </source>
</evidence>
<evidence type="ECO:0000256" key="12">
    <source>
        <dbReference type="RuleBase" id="RU000304"/>
    </source>
</evidence>
<evidence type="ECO:0000256" key="5">
    <source>
        <dbReference type="ARBA" id="ARBA00022692"/>
    </source>
</evidence>
<dbReference type="InterPro" id="IPR052232">
    <property type="entry name" value="RLK_Ser/Thr-Kinase"/>
</dbReference>
<keyword evidence="17" id="KW-1185">Reference proteome</keyword>
<protein>
    <recommendedName>
        <fullName evidence="15">Protein kinase domain-containing protein</fullName>
    </recommendedName>
</protein>
<evidence type="ECO:0000256" key="8">
    <source>
        <dbReference type="ARBA" id="ARBA00022840"/>
    </source>
</evidence>
<accession>A0ABP0XHG3</accession>
<dbReference type="PROSITE" id="PS00107">
    <property type="entry name" value="PROTEIN_KINASE_ATP"/>
    <property type="match status" value="1"/>
</dbReference>
<comment type="similarity">
    <text evidence="12">Belongs to the protein kinase superfamily.</text>
</comment>
<feature type="compositionally biased region" description="Low complexity" evidence="13">
    <location>
        <begin position="99"/>
        <end position="111"/>
    </location>
</feature>
<dbReference type="PANTHER" id="PTHR47984">
    <property type="entry name" value="OS01G0323000 PROTEIN"/>
    <property type="match status" value="1"/>
</dbReference>
<dbReference type="PANTHER" id="PTHR47984:SF14">
    <property type="entry name" value="OS01G0323000 PROTEIN"/>
    <property type="match status" value="1"/>
</dbReference>
<keyword evidence="7" id="KW-0418">Kinase</keyword>
<feature type="transmembrane region" description="Helical" evidence="14">
    <location>
        <begin position="20"/>
        <end position="44"/>
    </location>
</feature>
<dbReference type="PROSITE" id="PS00108">
    <property type="entry name" value="PROTEIN_KINASE_ST"/>
    <property type="match status" value="1"/>
</dbReference>